<dbReference type="AlphaFoldDB" id="A0A0A1SXC8"/>
<gene>
    <name evidence="2" type="ORF">VHEMI03027</name>
</gene>
<keyword evidence="1" id="KW-0732">Signal</keyword>
<dbReference type="Proteomes" id="UP000039046">
    <property type="component" value="Unassembled WGS sequence"/>
</dbReference>
<dbReference type="HOGENOM" id="CLU_2777697_0_0_1"/>
<name>A0A0A1SXC8_9HYPO</name>
<sequence length="69" mass="6929">MKFFVAITALAAAVAASPLKEPTIDRSDSPACKACAEKCSEGSGPIAGLACRAVSCVTACTDILPTITI</sequence>
<feature type="signal peptide" evidence="1">
    <location>
        <begin position="1"/>
        <end position="16"/>
    </location>
</feature>
<evidence type="ECO:0000313" key="2">
    <source>
        <dbReference type="EMBL" id="CEJ82991.1"/>
    </source>
</evidence>
<dbReference type="EMBL" id="CDHN01000001">
    <property type="protein sequence ID" value="CEJ82991.1"/>
    <property type="molecule type" value="Genomic_DNA"/>
</dbReference>
<protein>
    <submittedName>
        <fullName evidence="2">Uncharacterized protein</fullName>
    </submittedName>
</protein>
<reference evidence="2 3" key="1">
    <citation type="journal article" date="2015" name="Genome Announc.">
        <title>Draft Genome Sequence and Gene Annotation of the Entomopathogenic Fungus Verticillium hemipterigenum.</title>
        <authorList>
            <person name="Horn F."/>
            <person name="Habel A."/>
            <person name="Scharf D.H."/>
            <person name="Dworschak J."/>
            <person name="Brakhage A.A."/>
            <person name="Guthke R."/>
            <person name="Hertweck C."/>
            <person name="Linde J."/>
        </authorList>
    </citation>
    <scope>NUCLEOTIDE SEQUENCE [LARGE SCALE GENOMIC DNA]</scope>
</reference>
<accession>A0A0A1SXC8</accession>
<evidence type="ECO:0000313" key="3">
    <source>
        <dbReference type="Proteomes" id="UP000039046"/>
    </source>
</evidence>
<feature type="chain" id="PRO_5001989484" evidence="1">
    <location>
        <begin position="17"/>
        <end position="69"/>
    </location>
</feature>
<evidence type="ECO:0000256" key="1">
    <source>
        <dbReference type="SAM" id="SignalP"/>
    </source>
</evidence>
<organism evidence="2 3">
    <name type="scientific">[Torrubiella] hemipterigena</name>
    <dbReference type="NCBI Taxonomy" id="1531966"/>
    <lineage>
        <taxon>Eukaryota</taxon>
        <taxon>Fungi</taxon>
        <taxon>Dikarya</taxon>
        <taxon>Ascomycota</taxon>
        <taxon>Pezizomycotina</taxon>
        <taxon>Sordariomycetes</taxon>
        <taxon>Hypocreomycetidae</taxon>
        <taxon>Hypocreales</taxon>
        <taxon>Clavicipitaceae</taxon>
        <taxon>Clavicipitaceae incertae sedis</taxon>
        <taxon>'Torrubiella' clade</taxon>
    </lineage>
</organism>
<keyword evidence="3" id="KW-1185">Reference proteome</keyword>
<proteinExistence type="predicted"/>